<dbReference type="InterPro" id="IPR015422">
    <property type="entry name" value="PyrdxlP-dep_Trfase_small"/>
</dbReference>
<evidence type="ECO:0000256" key="9">
    <source>
        <dbReference type="RuleBase" id="RU003560"/>
    </source>
</evidence>
<dbReference type="FunFam" id="3.40.640.10:FF:000004">
    <property type="entry name" value="Acetylornithine aminotransferase"/>
    <property type="match status" value="1"/>
</dbReference>
<keyword evidence="11" id="KW-1185">Reference proteome</keyword>
<dbReference type="InterPro" id="IPR015424">
    <property type="entry name" value="PyrdxlP-dep_Trfase"/>
</dbReference>
<gene>
    <name evidence="10" type="ORF">WJX84_011113</name>
</gene>
<dbReference type="CDD" id="cd00610">
    <property type="entry name" value="OAT_like"/>
    <property type="match status" value="1"/>
</dbReference>
<dbReference type="GO" id="GO:0019481">
    <property type="term" value="P:L-alanine catabolic process, by transamination"/>
    <property type="evidence" value="ECO:0007669"/>
    <property type="project" value="TreeGrafter"/>
</dbReference>
<evidence type="ECO:0000256" key="8">
    <source>
        <dbReference type="ARBA" id="ARBA00022898"/>
    </source>
</evidence>
<dbReference type="Proteomes" id="UP001485043">
    <property type="component" value="Unassembled WGS sequence"/>
</dbReference>
<proteinExistence type="inferred from homology"/>
<organism evidence="10 11">
    <name type="scientific">Apatococcus fuscideae</name>
    <dbReference type="NCBI Taxonomy" id="2026836"/>
    <lineage>
        <taxon>Eukaryota</taxon>
        <taxon>Viridiplantae</taxon>
        <taxon>Chlorophyta</taxon>
        <taxon>core chlorophytes</taxon>
        <taxon>Trebouxiophyceae</taxon>
        <taxon>Chlorellales</taxon>
        <taxon>Chlorellaceae</taxon>
        <taxon>Apatococcus</taxon>
    </lineage>
</organism>
<dbReference type="Gene3D" id="3.40.640.10">
    <property type="entry name" value="Type I PLP-dependent aspartate aminotransferase-like (Major domain)"/>
    <property type="match status" value="1"/>
</dbReference>
<comment type="caution">
    <text evidence="10">The sequence shown here is derived from an EMBL/GenBank/DDBJ whole genome shotgun (WGS) entry which is preliminary data.</text>
</comment>
<evidence type="ECO:0000256" key="7">
    <source>
        <dbReference type="ARBA" id="ARBA00022679"/>
    </source>
</evidence>
<comment type="similarity">
    <text evidence="3 9">Belongs to the class-III pyridoxal-phosphate-dependent aminotransferase family.</text>
</comment>
<evidence type="ECO:0000256" key="5">
    <source>
        <dbReference type="ARBA" id="ARBA00013049"/>
    </source>
</evidence>
<reference evidence="10 11" key="1">
    <citation type="journal article" date="2024" name="Nat. Commun.">
        <title>Phylogenomics reveals the evolutionary origins of lichenization in chlorophyte algae.</title>
        <authorList>
            <person name="Puginier C."/>
            <person name="Libourel C."/>
            <person name="Otte J."/>
            <person name="Skaloud P."/>
            <person name="Haon M."/>
            <person name="Grisel S."/>
            <person name="Petersen M."/>
            <person name="Berrin J.G."/>
            <person name="Delaux P.M."/>
            <person name="Dal Grande F."/>
            <person name="Keller J."/>
        </authorList>
    </citation>
    <scope>NUCLEOTIDE SEQUENCE [LARGE SCALE GENOMIC DNA]</scope>
    <source>
        <strain evidence="10 11">SAG 2523</strain>
    </source>
</reference>
<comment type="subcellular location">
    <subcellularLocation>
        <location evidence="2">Mitochondrion</location>
    </subcellularLocation>
</comment>
<accession>A0AAW1SZM6</accession>
<keyword evidence="8 9" id="KW-0663">Pyridoxal phosphate</keyword>
<evidence type="ECO:0000313" key="11">
    <source>
        <dbReference type="Proteomes" id="UP001485043"/>
    </source>
</evidence>
<dbReference type="SUPFAM" id="SSF53383">
    <property type="entry name" value="PLP-dependent transferases"/>
    <property type="match status" value="1"/>
</dbReference>
<dbReference type="GO" id="GO:0005739">
    <property type="term" value="C:mitochondrion"/>
    <property type="evidence" value="ECO:0007669"/>
    <property type="project" value="UniProtKB-SubCell"/>
</dbReference>
<keyword evidence="7" id="KW-0808">Transferase</keyword>
<dbReference type="GO" id="GO:0030170">
    <property type="term" value="F:pyridoxal phosphate binding"/>
    <property type="evidence" value="ECO:0007669"/>
    <property type="project" value="InterPro"/>
</dbReference>
<keyword evidence="6" id="KW-0032">Aminotransferase</keyword>
<evidence type="ECO:0000256" key="4">
    <source>
        <dbReference type="ARBA" id="ARBA00011881"/>
    </source>
</evidence>
<dbReference type="AlphaFoldDB" id="A0AAW1SZM6"/>
<dbReference type="Pfam" id="PF00202">
    <property type="entry name" value="Aminotran_3"/>
    <property type="match status" value="1"/>
</dbReference>
<dbReference type="GO" id="GO:0009436">
    <property type="term" value="P:glyoxylate catabolic process"/>
    <property type="evidence" value="ECO:0007669"/>
    <property type="project" value="TreeGrafter"/>
</dbReference>
<dbReference type="EMBL" id="JALJOV010000676">
    <property type="protein sequence ID" value="KAK9861954.1"/>
    <property type="molecule type" value="Genomic_DNA"/>
</dbReference>
<dbReference type="PANTHER" id="PTHR45688:SF3">
    <property type="entry name" value="ALANINE--GLYOXYLATE AMINOTRANSFERASE 2, MITOCHONDRIAL"/>
    <property type="match status" value="1"/>
</dbReference>
<evidence type="ECO:0000256" key="1">
    <source>
        <dbReference type="ARBA" id="ARBA00001933"/>
    </source>
</evidence>
<evidence type="ECO:0000313" key="10">
    <source>
        <dbReference type="EMBL" id="KAK9861954.1"/>
    </source>
</evidence>
<evidence type="ECO:0000256" key="2">
    <source>
        <dbReference type="ARBA" id="ARBA00004173"/>
    </source>
</evidence>
<comment type="cofactor">
    <cofactor evidence="1">
        <name>pyridoxal 5'-phosphate</name>
        <dbReference type="ChEBI" id="CHEBI:597326"/>
    </cofactor>
</comment>
<dbReference type="InterPro" id="IPR015421">
    <property type="entry name" value="PyrdxlP-dep_Trfase_major"/>
</dbReference>
<evidence type="ECO:0000256" key="3">
    <source>
        <dbReference type="ARBA" id="ARBA00008954"/>
    </source>
</evidence>
<dbReference type="InterPro" id="IPR005814">
    <property type="entry name" value="Aminotrans_3"/>
</dbReference>
<name>A0AAW1SZM6_9CHLO</name>
<dbReference type="PANTHER" id="PTHR45688">
    <property type="match status" value="1"/>
</dbReference>
<dbReference type="EC" id="2.6.1.44" evidence="5"/>
<dbReference type="PIRSF" id="PIRSF000521">
    <property type="entry name" value="Transaminase_4ab_Lys_Orn"/>
    <property type="match status" value="1"/>
</dbReference>
<sequence>MLRHKALPSAQRVFRLAQRQLSSLPAQETSDPLLPAFDHTPAQYTGPSKEEVRHLRQTFLSPAITHHFKDPVMIVEGKQQYLYDETGRRYLDAFAGIVTVSVGHCHPKVLRAIEDQNKLLQHTTTIYLNPQIAQYAKELTDRMPGNLKVAYFVNSGSEANDLAVLMARLHTGNYDLVTLRNCYHGLSETTMGMMGNSGWRQPVPCGMGVRHALNPDPYRGAFGNDGPRYAEDVNDLIQSATCGQVAAFCAETIQGVGGAVPLADGYLPAVYEMVRAAGGVTIADEVQSGFGRTGSAYWGFQNQEVTPDIVTMAKGIGNGLPLAAVVTTPEIARSLATRSHLNTFGGNPVCCAGGRAVLQAIDEDRCQENSAKVGGYMKGQLQQLQQRHDIIGDVRGQGLMLGIDMVKDRNSKAPATAETAHVMERLKELGILIGKGGLRGNVFRIKPPMCFNMQDADFLVEALDTALCEL</sequence>
<comment type="subunit">
    <text evidence="4">Homotetramer.</text>
</comment>
<protein>
    <recommendedName>
        <fullName evidence="5">alanine--glyoxylate transaminase</fullName>
        <ecNumber evidence="5">2.6.1.44</ecNumber>
    </recommendedName>
</protein>
<dbReference type="Gene3D" id="3.90.1150.10">
    <property type="entry name" value="Aspartate Aminotransferase, domain 1"/>
    <property type="match status" value="1"/>
</dbReference>
<evidence type="ECO:0000256" key="6">
    <source>
        <dbReference type="ARBA" id="ARBA00022576"/>
    </source>
</evidence>
<dbReference type="GO" id="GO:0008453">
    <property type="term" value="F:alanine-glyoxylate transaminase activity"/>
    <property type="evidence" value="ECO:0007669"/>
    <property type="project" value="UniProtKB-EC"/>
</dbReference>